<feature type="transmembrane region" description="Helical" evidence="1">
    <location>
        <begin position="152"/>
        <end position="174"/>
    </location>
</feature>
<evidence type="ECO:0000256" key="1">
    <source>
        <dbReference type="SAM" id="Phobius"/>
    </source>
</evidence>
<evidence type="ECO:0000259" key="4">
    <source>
        <dbReference type="Pfam" id="PF07635"/>
    </source>
</evidence>
<feature type="domain" description="Cytochrome C Planctomycete-type" evidence="4">
    <location>
        <begin position="230"/>
        <end position="286"/>
    </location>
</feature>
<name>A0A418PU45_9BACT</name>
<feature type="domain" description="DUF1553" evidence="3">
    <location>
        <begin position="571"/>
        <end position="801"/>
    </location>
</feature>
<evidence type="ECO:0000259" key="5">
    <source>
        <dbReference type="Pfam" id="PF09990"/>
    </source>
</evidence>
<organism evidence="6 7">
    <name type="scientific">Algoriphagus lacus</name>
    <dbReference type="NCBI Taxonomy" id="2056311"/>
    <lineage>
        <taxon>Bacteria</taxon>
        <taxon>Pseudomonadati</taxon>
        <taxon>Bacteroidota</taxon>
        <taxon>Cytophagia</taxon>
        <taxon>Cytophagales</taxon>
        <taxon>Cyclobacteriaceae</taxon>
        <taxon>Algoriphagus</taxon>
    </lineage>
</organism>
<dbReference type="InterPro" id="IPR036909">
    <property type="entry name" value="Cyt_c-like_dom_sf"/>
</dbReference>
<feature type="transmembrane region" description="Helical" evidence="1">
    <location>
        <begin position="87"/>
        <end position="109"/>
    </location>
</feature>
<proteinExistence type="predicted"/>
<keyword evidence="7" id="KW-1185">Reference proteome</keyword>
<gene>
    <name evidence="6" type="ORF">D0X99_04935</name>
</gene>
<dbReference type="GO" id="GO:0020037">
    <property type="term" value="F:heme binding"/>
    <property type="evidence" value="ECO:0007669"/>
    <property type="project" value="InterPro"/>
</dbReference>
<dbReference type="GO" id="GO:0009055">
    <property type="term" value="F:electron transfer activity"/>
    <property type="evidence" value="ECO:0007669"/>
    <property type="project" value="InterPro"/>
</dbReference>
<accession>A0A418PU45</accession>
<evidence type="ECO:0000259" key="2">
    <source>
        <dbReference type="Pfam" id="PF07583"/>
    </source>
</evidence>
<comment type="caution">
    <text evidence="6">The sequence shown here is derived from an EMBL/GenBank/DDBJ whole genome shotgun (WGS) entry which is preliminary data.</text>
</comment>
<dbReference type="AlphaFoldDB" id="A0A418PU45"/>
<dbReference type="InterPro" id="IPR019251">
    <property type="entry name" value="DUF2231_TM"/>
</dbReference>
<dbReference type="InterPro" id="IPR022655">
    <property type="entry name" value="DUF1553"/>
</dbReference>
<dbReference type="InterPro" id="IPR011429">
    <property type="entry name" value="Cyt_c_Planctomycete-type"/>
</dbReference>
<evidence type="ECO:0000259" key="3">
    <source>
        <dbReference type="Pfam" id="PF07587"/>
    </source>
</evidence>
<dbReference type="InterPro" id="IPR011444">
    <property type="entry name" value="DUF1549"/>
</dbReference>
<reference evidence="6 7" key="1">
    <citation type="submission" date="2018-09" db="EMBL/GenBank/DDBJ databases">
        <authorList>
            <person name="Wang X."/>
            <person name="Du Z."/>
        </authorList>
    </citation>
    <scope>NUCLEOTIDE SEQUENCE [LARGE SCALE GENOMIC DNA]</scope>
    <source>
        <strain evidence="6 7">N3</strain>
    </source>
</reference>
<dbReference type="PANTHER" id="PTHR35889:SF3">
    <property type="entry name" value="F-BOX DOMAIN-CONTAINING PROTEIN"/>
    <property type="match status" value="1"/>
</dbReference>
<dbReference type="Proteomes" id="UP000283522">
    <property type="component" value="Unassembled WGS sequence"/>
</dbReference>
<keyword evidence="1" id="KW-0472">Membrane</keyword>
<dbReference type="EMBL" id="QXML01000002">
    <property type="protein sequence ID" value="RIW17104.1"/>
    <property type="molecule type" value="Genomic_DNA"/>
</dbReference>
<dbReference type="Pfam" id="PF07635">
    <property type="entry name" value="PSCyt1"/>
    <property type="match status" value="1"/>
</dbReference>
<keyword evidence="1" id="KW-1133">Transmembrane helix</keyword>
<dbReference type="SUPFAM" id="SSF46626">
    <property type="entry name" value="Cytochrome c"/>
    <property type="match status" value="1"/>
</dbReference>
<feature type="domain" description="DUF2231" evidence="5">
    <location>
        <begin position="53"/>
        <end position="177"/>
    </location>
</feature>
<dbReference type="Pfam" id="PF09990">
    <property type="entry name" value="DUF2231"/>
    <property type="match status" value="1"/>
</dbReference>
<evidence type="ECO:0000313" key="7">
    <source>
        <dbReference type="Proteomes" id="UP000283522"/>
    </source>
</evidence>
<feature type="transmembrane region" description="Helical" evidence="1">
    <location>
        <begin position="58"/>
        <end position="75"/>
    </location>
</feature>
<keyword evidence="1" id="KW-0812">Transmembrane</keyword>
<dbReference type="PANTHER" id="PTHR35889">
    <property type="entry name" value="CYCLOINULO-OLIGOSACCHARIDE FRUCTANOTRANSFERASE-RELATED"/>
    <property type="match status" value="1"/>
</dbReference>
<sequence length="829" mass="93440">MNSDSSRSGKFSSFFKKWIASSLGVLTPVFTSFAQGAEQEQSYFWLWQLLGRLHPMIVHFPISLLIFAGILELFTLKEFKSKLRPGIQMLVLTGGISAILSALFGWLLADSEGVTGETLDLHQQIGFITAGLSLILLYFLRKSTIEKNPSTIKLFRTFLFISGLGVGLAGHFGASLTHGEEFLTEVLPWNTESEAPESLTIDLATFTSDLSPDQEIKLVTNVRSVLAHNCYKCHSGAKIEGDLRLDEKEYVFAGGENGEVIVPGNPGESDLIRRISLSKNHDDVMPSKGKLLSKEEIQLLTLWVEKGAPWPDGVEQQSIYLVAELAPRKPTLPPAKAGLENPIDRLVDQYFEQNQLSWSETVDDRTYLRRIYLDIIGLLPSPEELAAFEKDPNPDKRKIWAENLLNRTDDFAQHWLTFWNDALRNDYTGTGYITKGRFAITDWLYTSIRDNKPYDQFVKELLNPNEKSKGFIEGIRWRGTVNASQRTEMQAAQNVGQVVLGLNLKCASCHDSFISDWKLEEAYAFANIFADTTLEVSRCEQPTGKMAQTKILWEELGSIDSTAAKAEKLRQLADQLVQPANGRMYRTVVNRIWKQMMGRGIVEPVDEMDNLPWSQDLLDWLAVDFVENGYDLKHLILQIASSKIYQSQSIAVESPEKLLAEDFKFQGIVRRRLTAEQFSDAVSRLSAPLFDSTEVKFRPYELIPEAKTGLPFDRASLVANNSFLTALGRPNREIVSTSRDSQASLLQALELSNGERLNKALEKGGQDWAKNYSDPEKLTRDLYGKALLRTPSEKELEVAKKAFGEKPEASEVQDFLWAVFLLPEFQMIY</sequence>
<feature type="domain" description="DUF1549" evidence="2">
    <location>
        <begin position="342"/>
        <end position="532"/>
    </location>
</feature>
<protein>
    <submittedName>
        <fullName evidence="6">DUF1549 domain-containing protein</fullName>
    </submittedName>
</protein>
<feature type="transmembrane region" description="Helical" evidence="1">
    <location>
        <begin position="121"/>
        <end position="140"/>
    </location>
</feature>
<dbReference type="OrthoDB" id="1450284at2"/>
<evidence type="ECO:0000313" key="6">
    <source>
        <dbReference type="EMBL" id="RIW17104.1"/>
    </source>
</evidence>
<dbReference type="Pfam" id="PF07583">
    <property type="entry name" value="PSCyt2"/>
    <property type="match status" value="1"/>
</dbReference>
<dbReference type="Pfam" id="PF07587">
    <property type="entry name" value="PSD1"/>
    <property type="match status" value="1"/>
</dbReference>